<feature type="compositionally biased region" description="Low complexity" evidence="5">
    <location>
        <begin position="130"/>
        <end position="141"/>
    </location>
</feature>
<dbReference type="PROSITE" id="PS00478">
    <property type="entry name" value="LIM_DOMAIN_1"/>
    <property type="match status" value="1"/>
</dbReference>
<evidence type="ECO:0000259" key="6">
    <source>
        <dbReference type="PROSITE" id="PS50023"/>
    </source>
</evidence>
<dbReference type="GeneTree" id="ENSGT00530000063872"/>
<feature type="compositionally biased region" description="Polar residues" evidence="5">
    <location>
        <begin position="201"/>
        <end position="217"/>
    </location>
</feature>
<feature type="compositionally biased region" description="Polar residues" evidence="5">
    <location>
        <begin position="1"/>
        <end position="28"/>
    </location>
</feature>
<reference evidence="7" key="1">
    <citation type="submission" date="2025-08" db="UniProtKB">
        <authorList>
            <consortium name="Ensembl"/>
        </authorList>
    </citation>
    <scope>IDENTIFICATION</scope>
</reference>
<keyword evidence="3 4" id="KW-0440">LIM domain</keyword>
<evidence type="ECO:0000256" key="1">
    <source>
        <dbReference type="ARBA" id="ARBA00022723"/>
    </source>
</evidence>
<dbReference type="Proteomes" id="UP000694380">
    <property type="component" value="Unplaced"/>
</dbReference>
<feature type="domain" description="LIM zinc-binding" evidence="6">
    <location>
        <begin position="348"/>
        <end position="414"/>
    </location>
</feature>
<feature type="compositionally biased region" description="Polar residues" evidence="5">
    <location>
        <begin position="255"/>
        <end position="287"/>
    </location>
</feature>
<dbReference type="Gene3D" id="2.10.110.10">
    <property type="entry name" value="Cysteine Rich Protein"/>
    <property type="match status" value="1"/>
</dbReference>
<keyword evidence="1 4" id="KW-0479">Metal-binding</keyword>
<dbReference type="InterPro" id="IPR052621">
    <property type="entry name" value="Cell_Prolif/Cornif_Regul"/>
</dbReference>
<feature type="compositionally biased region" description="Low complexity" evidence="5">
    <location>
        <begin position="289"/>
        <end position="302"/>
    </location>
</feature>
<dbReference type="GO" id="GO:0008544">
    <property type="term" value="P:epidermis development"/>
    <property type="evidence" value="ECO:0007669"/>
    <property type="project" value="TreeGrafter"/>
</dbReference>
<dbReference type="PANTHER" id="PTHR15468">
    <property type="entry name" value="ZNF185"/>
    <property type="match status" value="1"/>
</dbReference>
<gene>
    <name evidence="7" type="primary">SCEL</name>
</gene>
<reference evidence="7" key="2">
    <citation type="submission" date="2025-09" db="UniProtKB">
        <authorList>
            <consortium name="Ensembl"/>
        </authorList>
    </citation>
    <scope>IDENTIFICATION</scope>
</reference>
<feature type="region of interest" description="Disordered" evidence="5">
    <location>
        <begin position="185"/>
        <end position="306"/>
    </location>
</feature>
<name>A0A8C3ITD8_CHRPI</name>
<protein>
    <submittedName>
        <fullName evidence="7">Sciellin</fullName>
    </submittedName>
</protein>
<feature type="compositionally biased region" description="Basic and acidic residues" evidence="5">
    <location>
        <begin position="235"/>
        <end position="254"/>
    </location>
</feature>
<sequence>MSTFTIGKSSPNQSDTKSPTLTGKSRQQVVHDDNSKRRTLLQDSSWIKKRPEEESTNENYGRVVLNQYKSQDSLHSNLNEKEDQKVLLGRYRSDTTLDRISDTRDADKANNSPPLDNRTTNRQSWTPSNTSTTTTTTTTTSPVKHKRQSWMPPPVSGYKNTTVTVENKGQSRTPPDTTTTTIVDSKRIASSDNSEGPKMTVYSSEQTTPESSKTAVDNKTRTRQVSPPKPGISVAERRIITERTTRSQDLDNLKKNPTTHTNNKGTTEQPSDSASAPNNRSDTNYSYDNRGSSNRTSTSYSSPKNNVVYTRTYEENSKSPNDAHEENVTGKSIKTVYSTSDRTIIGKDMCTYCRKPLGIDSKMILDALQICCHSTCFKCEVCKRPLEDLKAGDSIWIYRNTVHCEPCYFKIKEKWIY</sequence>
<evidence type="ECO:0000256" key="5">
    <source>
        <dbReference type="SAM" id="MobiDB-lite"/>
    </source>
</evidence>
<dbReference type="AlphaFoldDB" id="A0A8C3ITD8"/>
<feature type="compositionally biased region" description="Polar residues" evidence="5">
    <location>
        <begin position="109"/>
        <end position="129"/>
    </location>
</feature>
<feature type="region of interest" description="Disordered" evidence="5">
    <location>
        <begin position="99"/>
        <end position="157"/>
    </location>
</feature>
<feature type="region of interest" description="Disordered" evidence="5">
    <location>
        <begin position="1"/>
        <end position="61"/>
    </location>
</feature>
<dbReference type="PROSITE" id="PS50023">
    <property type="entry name" value="LIM_DOMAIN_2"/>
    <property type="match status" value="1"/>
</dbReference>
<dbReference type="GO" id="GO:0046872">
    <property type="term" value="F:metal ion binding"/>
    <property type="evidence" value="ECO:0007669"/>
    <property type="project" value="UniProtKB-KW"/>
</dbReference>
<feature type="compositionally biased region" description="Basic and acidic residues" evidence="5">
    <location>
        <begin position="99"/>
        <end position="108"/>
    </location>
</feature>
<dbReference type="Ensembl" id="ENSCPBT00000045384.1">
    <property type="protein sequence ID" value="ENSCPBP00000038712.1"/>
    <property type="gene ID" value="ENSCPBG00000026742.1"/>
</dbReference>
<keyword evidence="2 4" id="KW-0862">Zinc</keyword>
<evidence type="ECO:0000256" key="2">
    <source>
        <dbReference type="ARBA" id="ARBA00022833"/>
    </source>
</evidence>
<dbReference type="SMART" id="SM00132">
    <property type="entry name" value="LIM"/>
    <property type="match status" value="1"/>
</dbReference>
<proteinExistence type="predicted"/>
<evidence type="ECO:0000256" key="4">
    <source>
        <dbReference type="PROSITE-ProRule" id="PRU00125"/>
    </source>
</evidence>
<evidence type="ECO:0000256" key="3">
    <source>
        <dbReference type="ARBA" id="ARBA00023038"/>
    </source>
</evidence>
<evidence type="ECO:0000313" key="7">
    <source>
        <dbReference type="Ensembl" id="ENSCPBP00000038712.1"/>
    </source>
</evidence>
<dbReference type="PANTHER" id="PTHR15468:SF7">
    <property type="entry name" value="SCIELLIN"/>
    <property type="match status" value="1"/>
</dbReference>
<evidence type="ECO:0000313" key="8">
    <source>
        <dbReference type="Proteomes" id="UP000694380"/>
    </source>
</evidence>
<organism evidence="7 8">
    <name type="scientific">Chrysemys picta bellii</name>
    <name type="common">Western painted turtle</name>
    <name type="synonym">Emys bellii</name>
    <dbReference type="NCBI Taxonomy" id="8478"/>
    <lineage>
        <taxon>Eukaryota</taxon>
        <taxon>Metazoa</taxon>
        <taxon>Chordata</taxon>
        <taxon>Craniata</taxon>
        <taxon>Vertebrata</taxon>
        <taxon>Euteleostomi</taxon>
        <taxon>Archelosauria</taxon>
        <taxon>Testudinata</taxon>
        <taxon>Testudines</taxon>
        <taxon>Cryptodira</taxon>
        <taxon>Durocryptodira</taxon>
        <taxon>Testudinoidea</taxon>
        <taxon>Emydidae</taxon>
        <taxon>Chrysemys</taxon>
    </lineage>
</organism>
<dbReference type="GO" id="GO:0005737">
    <property type="term" value="C:cytoplasm"/>
    <property type="evidence" value="ECO:0007669"/>
    <property type="project" value="TreeGrafter"/>
</dbReference>
<dbReference type="InterPro" id="IPR001781">
    <property type="entry name" value="Znf_LIM"/>
</dbReference>
<accession>A0A8C3ITD8</accession>
<dbReference type="CDD" id="cd08368">
    <property type="entry name" value="LIM"/>
    <property type="match status" value="1"/>
</dbReference>
<keyword evidence="8" id="KW-1185">Reference proteome</keyword>